<gene>
    <name evidence="1" type="ORF">sS8_3659</name>
</gene>
<dbReference type="AlphaFoldDB" id="A0A250KVP6"/>
<name>A0A250KVP6_9GAMM</name>
<accession>A0A250KVP6</accession>
<proteinExistence type="predicted"/>
<evidence type="ECO:0000313" key="1">
    <source>
        <dbReference type="EMBL" id="BBA35596.1"/>
    </source>
</evidence>
<protein>
    <submittedName>
        <fullName evidence="1">Uncharacterized protein</fullName>
    </submittedName>
</protein>
<evidence type="ECO:0000313" key="2">
    <source>
        <dbReference type="Proteomes" id="UP000266313"/>
    </source>
</evidence>
<dbReference type="EMBL" id="AP017928">
    <property type="protein sequence ID" value="BBA35596.1"/>
    <property type="molecule type" value="Genomic_DNA"/>
</dbReference>
<reference evidence="1 2" key="1">
    <citation type="submission" date="2016-12" db="EMBL/GenBank/DDBJ databases">
        <title>Genome sequencing of Methylocaldum marinum.</title>
        <authorList>
            <person name="Takeuchi M."/>
            <person name="Kamagata Y."/>
            <person name="Hiraoka S."/>
            <person name="Oshima K."/>
            <person name="Hattori M."/>
            <person name="Iwasaki W."/>
        </authorList>
    </citation>
    <scope>NUCLEOTIDE SEQUENCE [LARGE SCALE GENOMIC DNA]</scope>
    <source>
        <strain evidence="1 2">S8</strain>
    </source>
</reference>
<sequence>MTGKTFFALVSIGISVFAGGRVSAEFDRDRSGSGQELGFGINYLDKAFNNAIYSYPTLDGTVVEVKKPEIIYVSKAYGPSIYSYPGTGPRTVTAFNLLYVNPAYGQAIYSYQGNYQIPGRFSLPRGWID</sequence>
<dbReference type="KEGG" id="mmai:sS8_3659"/>
<organism evidence="1 2">
    <name type="scientific">Methylocaldum marinum</name>
    <dbReference type="NCBI Taxonomy" id="1432792"/>
    <lineage>
        <taxon>Bacteria</taxon>
        <taxon>Pseudomonadati</taxon>
        <taxon>Pseudomonadota</taxon>
        <taxon>Gammaproteobacteria</taxon>
        <taxon>Methylococcales</taxon>
        <taxon>Methylococcaceae</taxon>
        <taxon>Methylocaldum</taxon>
    </lineage>
</organism>
<keyword evidence="2" id="KW-1185">Reference proteome</keyword>
<dbReference type="Proteomes" id="UP000266313">
    <property type="component" value="Chromosome"/>
</dbReference>